<protein>
    <submittedName>
        <fullName evidence="1">Uncharacterized protein</fullName>
    </submittedName>
</protein>
<name>A0A2Y9BN06_9MICO</name>
<dbReference type="RefSeq" id="WP_109689540.1">
    <property type="nucleotide sequence ID" value="NZ_QGDN01000004.1"/>
</dbReference>
<evidence type="ECO:0000313" key="2">
    <source>
        <dbReference type="Proteomes" id="UP000250028"/>
    </source>
</evidence>
<gene>
    <name evidence="1" type="ORF">SAMN04489750_3968</name>
</gene>
<reference evidence="2" key="1">
    <citation type="submission" date="2016-10" db="EMBL/GenBank/DDBJ databases">
        <authorList>
            <person name="Varghese N."/>
            <person name="Submissions S."/>
        </authorList>
    </citation>
    <scope>NUCLEOTIDE SEQUENCE [LARGE SCALE GENOMIC DNA]</scope>
    <source>
        <strain evidence="2">DSM 22951</strain>
    </source>
</reference>
<sequence length="59" mass="6551">MSTPSWRAAQAYRINHTLIAQACEKLPRPCIAEIALYTGLTESTVERHLADEARQEPAA</sequence>
<dbReference type="Proteomes" id="UP000250028">
    <property type="component" value="Unassembled WGS sequence"/>
</dbReference>
<dbReference type="AlphaFoldDB" id="A0A2Y9BN06"/>
<organism evidence="1 2">
    <name type="scientific">Branchiibius hedensis</name>
    <dbReference type="NCBI Taxonomy" id="672460"/>
    <lineage>
        <taxon>Bacteria</taxon>
        <taxon>Bacillati</taxon>
        <taxon>Actinomycetota</taxon>
        <taxon>Actinomycetes</taxon>
        <taxon>Micrococcales</taxon>
        <taxon>Dermacoccaceae</taxon>
        <taxon>Branchiibius</taxon>
    </lineage>
</organism>
<evidence type="ECO:0000313" key="1">
    <source>
        <dbReference type="EMBL" id="SSA59148.1"/>
    </source>
</evidence>
<proteinExistence type="predicted"/>
<accession>A0A2Y9BN06</accession>
<keyword evidence="2" id="KW-1185">Reference proteome</keyword>
<dbReference type="EMBL" id="UESZ01000004">
    <property type="protein sequence ID" value="SSA59148.1"/>
    <property type="molecule type" value="Genomic_DNA"/>
</dbReference>